<protein>
    <submittedName>
        <fullName evidence="3">Essential nuclear protein 1</fullName>
    </submittedName>
</protein>
<dbReference type="Proteomes" id="UP000095728">
    <property type="component" value="Unassembled WGS sequence"/>
</dbReference>
<feature type="compositionally biased region" description="Acidic residues" evidence="2">
    <location>
        <begin position="71"/>
        <end position="80"/>
    </location>
</feature>
<accession>A0A1E5REB0</accession>
<dbReference type="GO" id="GO:0005737">
    <property type="term" value="C:cytoplasm"/>
    <property type="evidence" value="ECO:0007669"/>
    <property type="project" value="TreeGrafter"/>
</dbReference>
<dbReference type="GO" id="GO:0006364">
    <property type="term" value="P:rRNA processing"/>
    <property type="evidence" value="ECO:0007669"/>
    <property type="project" value="TreeGrafter"/>
</dbReference>
<dbReference type="STRING" id="56408.A0A1E5REB0"/>
<comment type="caution">
    <text evidence="3">The sequence shown here is derived from an EMBL/GenBank/DDBJ whole genome shotgun (WGS) entry which is preliminary data.</text>
</comment>
<feature type="region of interest" description="Disordered" evidence="2">
    <location>
        <begin position="1"/>
        <end position="130"/>
    </location>
</feature>
<dbReference type="AlphaFoldDB" id="A0A1E5REB0"/>
<evidence type="ECO:0000313" key="3">
    <source>
        <dbReference type="EMBL" id="OEJ85206.1"/>
    </source>
</evidence>
<evidence type="ECO:0000256" key="1">
    <source>
        <dbReference type="ARBA" id="ARBA00007114"/>
    </source>
</evidence>
<comment type="similarity">
    <text evidence="1">Belongs to the bystin family.</text>
</comment>
<dbReference type="GO" id="GO:0005730">
    <property type="term" value="C:nucleolus"/>
    <property type="evidence" value="ECO:0007669"/>
    <property type="project" value="TreeGrafter"/>
</dbReference>
<dbReference type="InParanoid" id="A0A1E5REB0"/>
<dbReference type="FunCoup" id="A0A1E5REB0">
    <property type="interactions" value="889"/>
</dbReference>
<organism evidence="3 4">
    <name type="scientific">Hanseniaspora osmophila</name>
    <dbReference type="NCBI Taxonomy" id="56408"/>
    <lineage>
        <taxon>Eukaryota</taxon>
        <taxon>Fungi</taxon>
        <taxon>Dikarya</taxon>
        <taxon>Ascomycota</taxon>
        <taxon>Saccharomycotina</taxon>
        <taxon>Saccharomycetes</taxon>
        <taxon>Saccharomycodales</taxon>
        <taxon>Saccharomycodaceae</taxon>
        <taxon>Hanseniaspora</taxon>
    </lineage>
</organism>
<keyword evidence="4" id="KW-1185">Reference proteome</keyword>
<dbReference type="PANTHER" id="PTHR12821">
    <property type="entry name" value="BYSTIN"/>
    <property type="match status" value="1"/>
</dbReference>
<dbReference type="PANTHER" id="PTHR12821:SF0">
    <property type="entry name" value="BYSTIN"/>
    <property type="match status" value="1"/>
</dbReference>
<reference evidence="4" key="1">
    <citation type="journal article" date="2016" name="Genome Announc.">
        <title>Genome sequences of three species of Hanseniaspora isolated from spontaneous wine fermentations.</title>
        <authorList>
            <person name="Sternes P.R."/>
            <person name="Lee D."/>
            <person name="Kutyna D.R."/>
            <person name="Borneman A.R."/>
        </authorList>
    </citation>
    <scope>NUCLEOTIDE SEQUENCE [LARGE SCALE GENOMIC DNA]</scope>
    <source>
        <strain evidence="4">AWRI3579</strain>
    </source>
</reference>
<feature type="compositionally biased region" description="Acidic residues" evidence="2">
    <location>
        <begin position="42"/>
        <end position="52"/>
    </location>
</feature>
<feature type="compositionally biased region" description="Basic residues" evidence="2">
    <location>
        <begin position="1"/>
        <end position="11"/>
    </location>
</feature>
<dbReference type="GO" id="GO:0030688">
    <property type="term" value="C:preribosome, small subunit precursor"/>
    <property type="evidence" value="ECO:0007669"/>
    <property type="project" value="TreeGrafter"/>
</dbReference>
<evidence type="ECO:0000256" key="2">
    <source>
        <dbReference type="SAM" id="MobiDB-lite"/>
    </source>
</evidence>
<name>A0A1E5REB0_9ASCO</name>
<feature type="compositionally biased region" description="Basic and acidic residues" evidence="2">
    <location>
        <begin position="12"/>
        <end position="31"/>
    </location>
</feature>
<feature type="compositionally biased region" description="Acidic residues" evidence="2">
    <location>
        <begin position="95"/>
        <end position="108"/>
    </location>
</feature>
<gene>
    <name evidence="3" type="ORF">AWRI3579_g2054</name>
</gene>
<dbReference type="EMBL" id="LPNM01000007">
    <property type="protein sequence ID" value="OEJ85206.1"/>
    <property type="molecule type" value="Genomic_DNA"/>
</dbReference>
<proteinExistence type="inferred from homology"/>
<dbReference type="GO" id="GO:0030515">
    <property type="term" value="F:snoRNA binding"/>
    <property type="evidence" value="ECO:0007669"/>
    <property type="project" value="TreeGrafter"/>
</dbReference>
<sequence>MGRVSAKKQRRHDPLMTDLTSHEGHFKEAPRSSKKQNAANDNENDDENDAPEYIDARQSRKILQLAKEQQQELEDDEEEKQEQLSSISKFRVRDENDDDDDEEDEDNEVNSAIASDAESAGPVENEEYEEEEEVIEINEDDAAMFDSYFKPSSAFNSASGAYNLADKIMAAIREKEMGLATDLAGTDAPFMAQVEEDRGEGVALPPKLIKAYTTIGTILTTWTHGKLPKLFKIIPTLKNWQDVLYVTDPERWTPHVCYEATKLFVSNLGAREAAKFVNMVMLPRFQYEVEENEKHDVNYHIYRALKKSLYKPSAFFKGFLFPLVEYGCNVREAMIAGSILQKVSVPVLHSSAALAWLVQQKYSPAAVVFIRILLEKKYALPYQTVDECVFYFMRFRNEIDGREVNGVVTVLPIAWHKAFLAFAQRYKNDITEDQKEFLLETIRQRPHPEISKEIRRELLAGKSREFVESTTGPANDLMLDI</sequence>
<dbReference type="OrthoDB" id="2192561at2759"/>
<dbReference type="InterPro" id="IPR007955">
    <property type="entry name" value="Bystin"/>
</dbReference>
<evidence type="ECO:0000313" key="4">
    <source>
        <dbReference type="Proteomes" id="UP000095728"/>
    </source>
</evidence>
<dbReference type="Pfam" id="PF05291">
    <property type="entry name" value="Bystin"/>
    <property type="match status" value="1"/>
</dbReference>